<evidence type="ECO:0000313" key="3">
    <source>
        <dbReference type="EMBL" id="MBB3118836.1"/>
    </source>
</evidence>
<accession>A0A7W5FTQ5</accession>
<organism evidence="3 4">
    <name type="scientific">Pseudoduganella violacea</name>
    <dbReference type="NCBI Taxonomy" id="1715466"/>
    <lineage>
        <taxon>Bacteria</taxon>
        <taxon>Pseudomonadati</taxon>
        <taxon>Pseudomonadota</taxon>
        <taxon>Betaproteobacteria</taxon>
        <taxon>Burkholderiales</taxon>
        <taxon>Oxalobacteraceae</taxon>
        <taxon>Telluria group</taxon>
        <taxon>Pseudoduganella</taxon>
    </lineage>
</organism>
<feature type="compositionally biased region" description="Low complexity" evidence="1">
    <location>
        <begin position="162"/>
        <end position="171"/>
    </location>
</feature>
<evidence type="ECO:0000256" key="2">
    <source>
        <dbReference type="SAM" id="SignalP"/>
    </source>
</evidence>
<dbReference type="RefSeq" id="WP_229426131.1">
    <property type="nucleotide sequence ID" value="NZ_JACHXD010000004.1"/>
</dbReference>
<dbReference type="EMBL" id="JACHXD010000004">
    <property type="protein sequence ID" value="MBB3118836.1"/>
    <property type="molecule type" value="Genomic_DNA"/>
</dbReference>
<feature type="chain" id="PRO_5031271963" evidence="2">
    <location>
        <begin position="20"/>
        <end position="233"/>
    </location>
</feature>
<feature type="compositionally biased region" description="Low complexity" evidence="1">
    <location>
        <begin position="221"/>
        <end position="233"/>
    </location>
</feature>
<feature type="region of interest" description="Disordered" evidence="1">
    <location>
        <begin position="108"/>
        <end position="233"/>
    </location>
</feature>
<proteinExistence type="predicted"/>
<dbReference type="AlphaFoldDB" id="A0A7W5FTQ5"/>
<comment type="caution">
    <text evidence="3">The sequence shown here is derived from an EMBL/GenBank/DDBJ whole genome shotgun (WGS) entry which is preliminary data.</text>
</comment>
<gene>
    <name evidence="3" type="ORF">FHS03_001881</name>
</gene>
<evidence type="ECO:0000256" key="1">
    <source>
        <dbReference type="SAM" id="MobiDB-lite"/>
    </source>
</evidence>
<protein>
    <submittedName>
        <fullName evidence="3">Uncharacterized protein</fullName>
    </submittedName>
</protein>
<sequence length="233" mass="25333">MQVKTLILAAVLAAPAAQAQQIGQEPLGAPAVPPTHSVEQADAKLAQVARERAALEAEFAAGEKACYERFFVNNCLDQAKEKRRAGLAAQRAIEVEAQHFKRQHAVDVRDRDLEERAKKDAAEEVARAAKPPVKHTAPEDKPLPRPAAVSLEQRQAAHDAKLQQLQAQDAAKAGERAANVKQYEKKKADSEKRQADIAAKRAEKAEKLRKRQEAEAEKAAKAQAGAAASQPRQ</sequence>
<name>A0A7W5FTQ5_9BURK</name>
<evidence type="ECO:0000313" key="4">
    <source>
        <dbReference type="Proteomes" id="UP000541535"/>
    </source>
</evidence>
<keyword evidence="2" id="KW-0732">Signal</keyword>
<reference evidence="3 4" key="1">
    <citation type="submission" date="2020-08" db="EMBL/GenBank/DDBJ databases">
        <title>Genomic Encyclopedia of Type Strains, Phase III (KMG-III): the genomes of soil and plant-associated and newly described type strains.</title>
        <authorList>
            <person name="Whitman W."/>
        </authorList>
    </citation>
    <scope>NUCLEOTIDE SEQUENCE [LARGE SCALE GENOMIC DNA]</scope>
    <source>
        <strain evidence="3 4">CECT 8897</strain>
    </source>
</reference>
<feature type="compositionally biased region" description="Basic and acidic residues" evidence="1">
    <location>
        <begin position="182"/>
        <end position="220"/>
    </location>
</feature>
<keyword evidence="4" id="KW-1185">Reference proteome</keyword>
<feature type="signal peptide" evidence="2">
    <location>
        <begin position="1"/>
        <end position="19"/>
    </location>
</feature>
<feature type="compositionally biased region" description="Basic and acidic residues" evidence="1">
    <location>
        <begin position="108"/>
        <end position="127"/>
    </location>
</feature>
<dbReference type="Proteomes" id="UP000541535">
    <property type="component" value="Unassembled WGS sequence"/>
</dbReference>